<keyword evidence="3 11" id="KW-0813">Transport</keyword>
<dbReference type="InterPro" id="IPR037066">
    <property type="entry name" value="Plug_dom_sf"/>
</dbReference>
<keyword evidence="4 11" id="KW-1134">Transmembrane beta strand</keyword>
<dbReference type="InterPro" id="IPR036942">
    <property type="entry name" value="Beta-barrel_TonB_sf"/>
</dbReference>
<dbReference type="InterPro" id="IPR000531">
    <property type="entry name" value="Beta-barrel_TonB"/>
</dbReference>
<dbReference type="GO" id="GO:0009279">
    <property type="term" value="C:cell outer membrane"/>
    <property type="evidence" value="ECO:0007669"/>
    <property type="project" value="UniProtKB-SubCell"/>
</dbReference>
<dbReference type="Gene3D" id="2.170.130.10">
    <property type="entry name" value="TonB-dependent receptor, plug domain"/>
    <property type="match status" value="1"/>
</dbReference>
<evidence type="ECO:0000256" key="1">
    <source>
        <dbReference type="ARBA" id="ARBA00004571"/>
    </source>
</evidence>
<dbReference type="Pfam" id="PF07715">
    <property type="entry name" value="Plug"/>
    <property type="match status" value="1"/>
</dbReference>
<feature type="short sequence motif" description="TonB C-terminal box" evidence="12">
    <location>
        <begin position="731"/>
        <end position="748"/>
    </location>
</feature>
<evidence type="ECO:0000256" key="7">
    <source>
        <dbReference type="ARBA" id="ARBA00023077"/>
    </source>
</evidence>
<evidence type="ECO:0000256" key="12">
    <source>
        <dbReference type="PROSITE-ProRule" id="PRU10144"/>
    </source>
</evidence>
<sequence length="748" mass="82356">MKKNIDRPNLTTRKTRLPMRLALASLILGAWTPWSVARQSPDSEMAMVYVSASRSQTRVEQMPLHTTIISQEQIRTSAVQTLDQLLRDVPGMNFSAVPAALSDPTGHQTRMRGLGNAKVLMLLDGMPMHDPFYLTTQWFKVPLSNVERVEILRGGNSSLWGNMAVAGVVNIVTKRPRANAGEVQASAGTAGTWSVAASRDLALSDTVRMNLAADVHHMEGYQGTPDAYRYRFPERQATTADNRNVSLTLHVQPDDTLRGYVRLGYHVQDQQISYRYGENLQRSPDIAVHVEKKLPNRTNVEANAWSQYVAFDKLNGNTCYYQGGTVCLTSTSAALTPQAATRDVIQFYSQQGRLRYRESGSSLLYSTRISPLIYAATAGVDFRRLSAEDTELFYNTPVSPAAPQGRFDNATTGHGVQTFHGVFGQIKLAPLDALDMTISARVDRYAIDDRDNRRTLASGVQTGGPLPAWDKTALDPSVAVRYSLGDSLSLRAAAYKAFRAPGFNNLTRTFGTGTSTTIANPNLTTENLRGWESGGDYRRGGFSLGATYFHYDIADMIATFTARSGAAPEYVQLICGGSKLPTCGGAARYYTNDQDGRAHGIEAVASWRRSRQLTVDGFVTRTRTYLTRRGSVVTDPLHEQLVGVPENIATLGATWSPTEAWRTRLQGRYTGPMSLDTTSVAGVRVRQGGYSVWDLSTEYRWSKAVALFFRATNLADRRYSENAYAASQAYNQTLSPPRTLSTGVRASF</sequence>
<evidence type="ECO:0000256" key="9">
    <source>
        <dbReference type="ARBA" id="ARBA00023170"/>
    </source>
</evidence>
<keyword evidence="10 11" id="KW-0998">Cell outer membrane</keyword>
<evidence type="ECO:0000256" key="13">
    <source>
        <dbReference type="RuleBase" id="RU003357"/>
    </source>
</evidence>
<evidence type="ECO:0000256" key="4">
    <source>
        <dbReference type="ARBA" id="ARBA00022452"/>
    </source>
</evidence>
<dbReference type="AlphaFoldDB" id="A0A418XAA7"/>
<evidence type="ECO:0000256" key="2">
    <source>
        <dbReference type="ARBA" id="ARBA00009810"/>
    </source>
</evidence>
<accession>A0A418XAA7</accession>
<gene>
    <name evidence="16" type="ORF">D3872_23040</name>
</gene>
<protein>
    <submittedName>
        <fullName evidence="16">TonB-dependent receptor</fullName>
    </submittedName>
</protein>
<keyword evidence="9 16" id="KW-0675">Receptor</keyword>
<dbReference type="GO" id="GO:0015344">
    <property type="term" value="F:siderophore uptake transmembrane transporter activity"/>
    <property type="evidence" value="ECO:0007669"/>
    <property type="project" value="TreeGrafter"/>
</dbReference>
<evidence type="ECO:0000259" key="15">
    <source>
        <dbReference type="Pfam" id="PF07715"/>
    </source>
</evidence>
<dbReference type="InterPro" id="IPR039426">
    <property type="entry name" value="TonB-dep_rcpt-like"/>
</dbReference>
<name>A0A418XAA7_9BURK</name>
<dbReference type="Pfam" id="PF00593">
    <property type="entry name" value="TonB_dep_Rec_b-barrel"/>
    <property type="match status" value="1"/>
</dbReference>
<dbReference type="EMBL" id="QYUP01000176">
    <property type="protein sequence ID" value="RJG09377.1"/>
    <property type="molecule type" value="Genomic_DNA"/>
</dbReference>
<evidence type="ECO:0000256" key="11">
    <source>
        <dbReference type="PROSITE-ProRule" id="PRU01360"/>
    </source>
</evidence>
<dbReference type="Proteomes" id="UP000284006">
    <property type="component" value="Unassembled WGS sequence"/>
</dbReference>
<dbReference type="OrthoDB" id="183532at2"/>
<keyword evidence="8 11" id="KW-0472">Membrane</keyword>
<dbReference type="InterPro" id="IPR010917">
    <property type="entry name" value="TonB_rcpt_CS"/>
</dbReference>
<evidence type="ECO:0000256" key="5">
    <source>
        <dbReference type="ARBA" id="ARBA00022692"/>
    </source>
</evidence>
<keyword evidence="17" id="KW-1185">Reference proteome</keyword>
<organism evidence="16 17">
    <name type="scientific">Massilia cavernae</name>
    <dbReference type="NCBI Taxonomy" id="2320864"/>
    <lineage>
        <taxon>Bacteria</taxon>
        <taxon>Pseudomonadati</taxon>
        <taxon>Pseudomonadota</taxon>
        <taxon>Betaproteobacteria</taxon>
        <taxon>Burkholderiales</taxon>
        <taxon>Oxalobacteraceae</taxon>
        <taxon>Telluria group</taxon>
        <taxon>Massilia</taxon>
    </lineage>
</organism>
<evidence type="ECO:0000256" key="6">
    <source>
        <dbReference type="ARBA" id="ARBA00022729"/>
    </source>
</evidence>
<dbReference type="PROSITE" id="PS52016">
    <property type="entry name" value="TONB_DEPENDENT_REC_3"/>
    <property type="match status" value="1"/>
</dbReference>
<feature type="domain" description="TonB-dependent receptor plug" evidence="15">
    <location>
        <begin position="60"/>
        <end position="168"/>
    </location>
</feature>
<comment type="similarity">
    <text evidence="2 11 13">Belongs to the TonB-dependent receptor family.</text>
</comment>
<evidence type="ECO:0000313" key="16">
    <source>
        <dbReference type="EMBL" id="RJG09377.1"/>
    </source>
</evidence>
<comment type="caution">
    <text evidence="16">The sequence shown here is derived from an EMBL/GenBank/DDBJ whole genome shotgun (WGS) entry which is preliminary data.</text>
</comment>
<keyword evidence="7 13" id="KW-0798">TonB box</keyword>
<evidence type="ECO:0000313" key="17">
    <source>
        <dbReference type="Proteomes" id="UP000284006"/>
    </source>
</evidence>
<dbReference type="CDD" id="cd01347">
    <property type="entry name" value="ligand_gated_channel"/>
    <property type="match status" value="1"/>
</dbReference>
<reference evidence="16 17" key="1">
    <citation type="submission" date="2018-09" db="EMBL/GenBank/DDBJ databases">
        <authorList>
            <person name="Zhu H."/>
        </authorList>
    </citation>
    <scope>NUCLEOTIDE SEQUENCE [LARGE SCALE GENOMIC DNA]</scope>
    <source>
        <strain evidence="16 17">K1S02-61</strain>
    </source>
</reference>
<dbReference type="InterPro" id="IPR012910">
    <property type="entry name" value="Plug_dom"/>
</dbReference>
<dbReference type="GO" id="GO:0044718">
    <property type="term" value="P:siderophore transmembrane transport"/>
    <property type="evidence" value="ECO:0007669"/>
    <property type="project" value="TreeGrafter"/>
</dbReference>
<keyword evidence="6" id="KW-0732">Signal</keyword>
<dbReference type="PANTHER" id="PTHR30069:SF29">
    <property type="entry name" value="HEMOGLOBIN AND HEMOGLOBIN-HAPTOGLOBIN-BINDING PROTEIN 1-RELATED"/>
    <property type="match status" value="1"/>
</dbReference>
<feature type="domain" description="TonB-dependent receptor-like beta-barrel" evidence="14">
    <location>
        <begin position="232"/>
        <end position="714"/>
    </location>
</feature>
<evidence type="ECO:0000259" key="14">
    <source>
        <dbReference type="Pfam" id="PF00593"/>
    </source>
</evidence>
<dbReference type="PANTHER" id="PTHR30069">
    <property type="entry name" value="TONB-DEPENDENT OUTER MEMBRANE RECEPTOR"/>
    <property type="match status" value="1"/>
</dbReference>
<comment type="subcellular location">
    <subcellularLocation>
        <location evidence="1 11">Cell outer membrane</location>
        <topology evidence="1 11">Multi-pass membrane protein</topology>
    </subcellularLocation>
</comment>
<evidence type="ECO:0000256" key="10">
    <source>
        <dbReference type="ARBA" id="ARBA00023237"/>
    </source>
</evidence>
<dbReference type="SUPFAM" id="SSF56935">
    <property type="entry name" value="Porins"/>
    <property type="match status" value="1"/>
</dbReference>
<dbReference type="RefSeq" id="WP_119812960.1">
    <property type="nucleotide sequence ID" value="NZ_QYUP01000176.1"/>
</dbReference>
<dbReference type="Gene3D" id="2.40.170.20">
    <property type="entry name" value="TonB-dependent receptor, beta-barrel domain"/>
    <property type="match status" value="1"/>
</dbReference>
<evidence type="ECO:0000256" key="8">
    <source>
        <dbReference type="ARBA" id="ARBA00023136"/>
    </source>
</evidence>
<keyword evidence="5 11" id="KW-0812">Transmembrane</keyword>
<dbReference type="PROSITE" id="PS01156">
    <property type="entry name" value="TONB_DEPENDENT_REC_2"/>
    <property type="match status" value="1"/>
</dbReference>
<proteinExistence type="inferred from homology"/>
<evidence type="ECO:0000256" key="3">
    <source>
        <dbReference type="ARBA" id="ARBA00022448"/>
    </source>
</evidence>